<dbReference type="GO" id="GO:0000724">
    <property type="term" value="P:double-strand break repair via homologous recombination"/>
    <property type="evidence" value="ECO:0007669"/>
    <property type="project" value="TreeGrafter"/>
</dbReference>
<feature type="compositionally biased region" description="Low complexity" evidence="6">
    <location>
        <begin position="1688"/>
        <end position="1703"/>
    </location>
</feature>
<organism evidence="9 10">
    <name type="scientific">Leucocoprinus birnbaumii</name>
    <dbReference type="NCBI Taxonomy" id="56174"/>
    <lineage>
        <taxon>Eukaryota</taxon>
        <taxon>Fungi</taxon>
        <taxon>Dikarya</taxon>
        <taxon>Basidiomycota</taxon>
        <taxon>Agaricomycotina</taxon>
        <taxon>Agaricomycetes</taxon>
        <taxon>Agaricomycetidae</taxon>
        <taxon>Agaricales</taxon>
        <taxon>Agaricineae</taxon>
        <taxon>Agaricaceae</taxon>
        <taxon>Leucocoprinus</taxon>
    </lineage>
</organism>
<dbReference type="GO" id="GO:0043138">
    <property type="term" value="F:3'-5' DNA helicase activity"/>
    <property type="evidence" value="ECO:0007669"/>
    <property type="project" value="UniProtKB-EC"/>
</dbReference>
<feature type="compositionally biased region" description="Acidic residues" evidence="6">
    <location>
        <begin position="58"/>
        <end position="69"/>
    </location>
</feature>
<keyword evidence="3" id="KW-0067">ATP-binding</keyword>
<keyword evidence="10" id="KW-1185">Reference proteome</keyword>
<sequence>MEGVKWLGPTGLGSSKIPVPEVPGDTQAVPDPQPAQKSKAEKYTEDYSDMPALGELGSESESDEEEEEAAWQPLAPDEAKVLEQKRQVPKVPTIDFRSVLNPLTKAEGLERSQLGFQSALDYYQGNAHDAERSELTPGAIKKKGKQQNTHIPTAWSRDTVSRRNTSHQEEQAQNQVPLEETLMRSVDHKCPDGIDYIGNDLVSKPQLLPYCLYYQETQKLLICSACFVALEPSSALKHMTRQHPGTKLRLSSDNFKKICKELDVSETLPDSDELHGRKALGGLKLYREALVCGYEGCQYISCSAKHLQNHHIKDHKPPSLKSWKIVTAQRLSSSHPYFLVVVPKESGDNPQFDHFDIWLRDLNERIQDAVQPTSLNHPDPRNVSAWLKTTGWAKHADGHDPKFLSSLVALPDPQEFPQLRTAITRLVNESLELIDDTPPIIRRKLNTKDTTTGLNAHLFRRLQTADSISDYTRVLIRLVAFLLRPKGAYCLPFPPDIDEQIESIRKMKRVNSVQNPSSNWDFSSYISAIANLLIMIWTRVWDTKAGKNSIGDPTLCFVALSSIEPSGAWAHPKNVTGTIAALTYMMSTIFLHRTHSPLGVGSTVRERFEYLSPWKEEGKESTWSELCSLQHLASTYAYLQPSFPRYIWLDDKCTTCLWQGNEITLEGLRIMAREIQRVQYKVFTEEVLLGVHVRLDYTQIHDDFTDTTPDYGIDRHSKNRDLHKSDFLMQAINRDPDLRKEFIMGCDDKGHVIWNLERARRWLLAYSKFLLLLMASIEIIAGSPSRGTEITCILIRNIPTQIRGLYALKSFLAIVCQYTKTTSSSSRDKLLPHALDAFNSDFVVHVIFITHHFAQQLVSILYPTNPEYAQLYHTHLFVNGNKLFKTDELTEFLKGTTLRTLKVPLGISDSRHLLTAYRRIHCSRFEDLIELDGQDTAGALQAGHSRATENRLYGRGSGFMHNIADDMTKPLLVASTDWQTILAIPPGGTKLSYHLLQKESAWQEYVLPPVSRHLRDLATNDDCVHDTTPFTPNESQSKIAHISNPGFTRKSATLASHHILDSRKHHHPQNDSLSVATSSWSARVTALEATDKPRKPVITDEDDFSDLEYEGDKENDVDGVTGAVALPHKQLNKPRQTDDVGQPDSENQSIINASPNYFAFALSDSEASAHVDGNMNLDPVIDHITLLPKPPNKPGQSSAGNRVASASPDYFGCFASPALPDGLLPGEFDPLERCALKQLQGLLRNDNAQWKSPEQKDAVLAVASHDHDVIIVMPTNSGKTMAPVISALMNPSKVTCMIVPFLSLLDDYSERLTRWRVQHIKFTEDYKIFPHSCPIVLVTIDLAVQPGFKSCMHEAQVTGRLNLLVIDEVHEIHLASNYRPAMEHAKLIRSAGCPLILMSATLPLALERHLIQYLSLEEQTRTIRVPSNRPELIYNIPTKELMGTNELNEELRRILNEERARCSSRDRGLIFVSDFDVIERVQRIADNCQSYHGQLHAEERAKVVEKWKSGTHQVMVCTTAYAAGNDFPCVRYVIWYGNPFDMITTIQAFGRGGRDGKEARCYFIPGEKTPPKRAAGDPSDFSGREAMFNMLWESQACIRHSLTRFIDEEEGAVICEDISGKRCSRCARRALVGKPPKKLAPPSLHPLPQIPLVPVQHIPPPAKPADVSQPAKHQQAEPKAARPPPLSPGTSSPFQSTPSSSSGVKRDASQLFAERGHQVKRAKVTQDINKNEYARRLKDALAWYADTCTICLLHSSNANETGHKANNCSLFKHVFKNFRSWRRTMHGAVHPNIAEGVKAAEGCPYPDTIPHMLYWVYQDAAWRRCAEDYFHVEWRDEAGFAKWLSGEPVKGHLSNVAAIMLWLFEEGSEIMRATSY</sequence>
<evidence type="ECO:0000256" key="1">
    <source>
        <dbReference type="ARBA" id="ARBA00005446"/>
    </source>
</evidence>
<protein>
    <recommendedName>
        <fullName evidence="5">DNA 3'-5' helicase</fullName>
        <ecNumber evidence="5">5.6.2.4</ecNumber>
    </recommendedName>
</protein>
<dbReference type="GO" id="GO:0005737">
    <property type="term" value="C:cytoplasm"/>
    <property type="evidence" value="ECO:0007669"/>
    <property type="project" value="TreeGrafter"/>
</dbReference>
<dbReference type="PROSITE" id="PS51194">
    <property type="entry name" value="HELICASE_CTER"/>
    <property type="match status" value="1"/>
</dbReference>
<gene>
    <name evidence="9" type="ORF">NP233_g8061</name>
</gene>
<evidence type="ECO:0000259" key="8">
    <source>
        <dbReference type="PROSITE" id="PS51194"/>
    </source>
</evidence>
<reference evidence="9" key="1">
    <citation type="submission" date="2022-07" db="EMBL/GenBank/DDBJ databases">
        <title>Genome Sequence of Leucocoprinus birnbaumii.</title>
        <authorList>
            <person name="Buettner E."/>
        </authorList>
    </citation>
    <scope>NUCLEOTIDE SEQUENCE</scope>
    <source>
        <strain evidence="9">VT141</strain>
    </source>
</reference>
<proteinExistence type="inferred from homology"/>
<dbReference type="InterPro" id="IPR022698">
    <property type="entry name" value="OrsD"/>
</dbReference>
<evidence type="ECO:0000313" key="10">
    <source>
        <dbReference type="Proteomes" id="UP001213000"/>
    </source>
</evidence>
<dbReference type="InterPro" id="IPR011545">
    <property type="entry name" value="DEAD/DEAH_box_helicase_dom"/>
</dbReference>
<name>A0AAD5VRH9_9AGAR</name>
<dbReference type="Gene3D" id="3.40.50.300">
    <property type="entry name" value="P-loop containing nucleotide triphosphate hydrolases"/>
    <property type="match status" value="2"/>
</dbReference>
<dbReference type="PANTHER" id="PTHR13710">
    <property type="entry name" value="DNA HELICASE RECQ FAMILY MEMBER"/>
    <property type="match status" value="1"/>
</dbReference>
<dbReference type="Pfam" id="PF12013">
    <property type="entry name" value="OrsD"/>
    <property type="match status" value="1"/>
</dbReference>
<dbReference type="SMART" id="SM00487">
    <property type="entry name" value="DEXDc"/>
    <property type="match status" value="1"/>
</dbReference>
<accession>A0AAD5VRH9</accession>
<evidence type="ECO:0000313" key="9">
    <source>
        <dbReference type="EMBL" id="KAJ3564789.1"/>
    </source>
</evidence>
<dbReference type="GO" id="GO:0005694">
    <property type="term" value="C:chromosome"/>
    <property type="evidence" value="ECO:0007669"/>
    <property type="project" value="TreeGrafter"/>
</dbReference>
<dbReference type="Pfam" id="PF00270">
    <property type="entry name" value="DEAD"/>
    <property type="match status" value="1"/>
</dbReference>
<dbReference type="InterPro" id="IPR014001">
    <property type="entry name" value="Helicase_ATP-bd"/>
</dbReference>
<dbReference type="GO" id="GO:0003676">
    <property type="term" value="F:nucleic acid binding"/>
    <property type="evidence" value="ECO:0007669"/>
    <property type="project" value="InterPro"/>
</dbReference>
<evidence type="ECO:0000256" key="4">
    <source>
        <dbReference type="ARBA" id="ARBA00034617"/>
    </source>
</evidence>
<evidence type="ECO:0000256" key="5">
    <source>
        <dbReference type="ARBA" id="ARBA00034808"/>
    </source>
</evidence>
<feature type="compositionally biased region" description="Pro residues" evidence="6">
    <location>
        <begin position="1643"/>
        <end position="1663"/>
    </location>
</feature>
<evidence type="ECO:0000256" key="2">
    <source>
        <dbReference type="ARBA" id="ARBA00022741"/>
    </source>
</evidence>
<dbReference type="InterPro" id="IPR001650">
    <property type="entry name" value="Helicase_C-like"/>
</dbReference>
<dbReference type="PANTHER" id="PTHR13710:SF154">
    <property type="entry name" value="RECQ HELICASE, PUTATIVE (AFU_ORTHOLOGUE AFUA_6G14720)-RELATED"/>
    <property type="match status" value="1"/>
</dbReference>
<dbReference type="EC" id="5.6.2.4" evidence="5"/>
<dbReference type="GO" id="GO:0005524">
    <property type="term" value="F:ATP binding"/>
    <property type="evidence" value="ECO:0007669"/>
    <property type="project" value="UniProtKB-KW"/>
</dbReference>
<feature type="region of interest" description="Disordered" evidence="6">
    <location>
        <begin position="1"/>
        <end position="73"/>
    </location>
</feature>
<feature type="region of interest" description="Disordered" evidence="6">
    <location>
        <begin position="137"/>
        <end position="177"/>
    </location>
</feature>
<comment type="caution">
    <text evidence="9">The sequence shown here is derived from an EMBL/GenBank/DDBJ whole genome shotgun (WGS) entry which is preliminary data.</text>
</comment>
<dbReference type="GO" id="GO:0009378">
    <property type="term" value="F:four-way junction helicase activity"/>
    <property type="evidence" value="ECO:0007669"/>
    <property type="project" value="TreeGrafter"/>
</dbReference>
<dbReference type="Pfam" id="PF00271">
    <property type="entry name" value="Helicase_C"/>
    <property type="match status" value="1"/>
</dbReference>
<evidence type="ECO:0000256" key="6">
    <source>
        <dbReference type="SAM" id="MobiDB-lite"/>
    </source>
</evidence>
<evidence type="ECO:0000259" key="7">
    <source>
        <dbReference type="PROSITE" id="PS51192"/>
    </source>
</evidence>
<dbReference type="InterPro" id="IPR027417">
    <property type="entry name" value="P-loop_NTPase"/>
</dbReference>
<dbReference type="SMART" id="SM00490">
    <property type="entry name" value="HELICc"/>
    <property type="match status" value="1"/>
</dbReference>
<dbReference type="PROSITE" id="PS51192">
    <property type="entry name" value="HELICASE_ATP_BIND_1"/>
    <property type="match status" value="1"/>
</dbReference>
<feature type="domain" description="Helicase ATP-binding" evidence="7">
    <location>
        <begin position="1260"/>
        <end position="1420"/>
    </location>
</feature>
<evidence type="ECO:0000256" key="3">
    <source>
        <dbReference type="ARBA" id="ARBA00022840"/>
    </source>
</evidence>
<feature type="domain" description="Helicase C-terminal" evidence="8">
    <location>
        <begin position="1446"/>
        <end position="1606"/>
    </location>
</feature>
<dbReference type="EMBL" id="JANIEX010000629">
    <property type="protein sequence ID" value="KAJ3564789.1"/>
    <property type="molecule type" value="Genomic_DNA"/>
</dbReference>
<dbReference type="Proteomes" id="UP001213000">
    <property type="component" value="Unassembled WGS sequence"/>
</dbReference>
<feature type="region of interest" description="Disordered" evidence="6">
    <location>
        <begin position="1634"/>
        <end position="1707"/>
    </location>
</feature>
<comment type="similarity">
    <text evidence="1">Belongs to the helicase family. RecQ subfamily.</text>
</comment>
<comment type="catalytic activity">
    <reaction evidence="4">
        <text>Couples ATP hydrolysis with the unwinding of duplex DNA by translocating in the 3'-5' direction.</text>
        <dbReference type="EC" id="5.6.2.4"/>
    </reaction>
</comment>
<dbReference type="SUPFAM" id="SSF52540">
    <property type="entry name" value="P-loop containing nucleoside triphosphate hydrolases"/>
    <property type="match status" value="1"/>
</dbReference>
<keyword evidence="2" id="KW-0547">Nucleotide-binding</keyword>